<protein>
    <submittedName>
        <fullName evidence="1">Uncharacterized protein</fullName>
    </submittedName>
</protein>
<accession>A0ABS1KNP1</accession>
<dbReference type="Proteomes" id="UP000613030">
    <property type="component" value="Unassembled WGS sequence"/>
</dbReference>
<keyword evidence="2" id="KW-1185">Reference proteome</keyword>
<dbReference type="RefSeq" id="WP_202008431.1">
    <property type="nucleotide sequence ID" value="NZ_JAERRB010000002.1"/>
</dbReference>
<evidence type="ECO:0000313" key="1">
    <source>
        <dbReference type="EMBL" id="MBL0741069.1"/>
    </source>
</evidence>
<sequence>MEKKLIVRFLKEKRRGAYTLVVEEYAPLIFAMSHAMALVIIQEDLAKESGVPVALNYFSLVRAIATYKKKNPQPATRVVKLKHEFKDAHELKEGQPEPIVFNLPKKN</sequence>
<gene>
    <name evidence="1" type="ORF">JI741_07545</name>
</gene>
<reference evidence="1 2" key="1">
    <citation type="submission" date="2021-01" db="EMBL/GenBank/DDBJ databases">
        <title>Chryseolinea sp. Jin1 Genome sequencing and assembly.</title>
        <authorList>
            <person name="Kim I."/>
        </authorList>
    </citation>
    <scope>NUCLEOTIDE SEQUENCE [LARGE SCALE GENOMIC DNA]</scope>
    <source>
        <strain evidence="1 2">Jin1</strain>
    </source>
</reference>
<organism evidence="1 2">
    <name type="scientific">Chryseolinea lacunae</name>
    <dbReference type="NCBI Taxonomy" id="2801331"/>
    <lineage>
        <taxon>Bacteria</taxon>
        <taxon>Pseudomonadati</taxon>
        <taxon>Bacteroidota</taxon>
        <taxon>Cytophagia</taxon>
        <taxon>Cytophagales</taxon>
        <taxon>Fulvivirgaceae</taxon>
        <taxon>Chryseolinea</taxon>
    </lineage>
</organism>
<comment type="caution">
    <text evidence="1">The sequence shown here is derived from an EMBL/GenBank/DDBJ whole genome shotgun (WGS) entry which is preliminary data.</text>
</comment>
<dbReference type="EMBL" id="JAERRB010000002">
    <property type="protein sequence ID" value="MBL0741069.1"/>
    <property type="molecule type" value="Genomic_DNA"/>
</dbReference>
<evidence type="ECO:0000313" key="2">
    <source>
        <dbReference type="Proteomes" id="UP000613030"/>
    </source>
</evidence>
<proteinExistence type="predicted"/>
<name>A0ABS1KNP1_9BACT</name>